<feature type="transmembrane region" description="Helical" evidence="19">
    <location>
        <begin position="171"/>
        <end position="204"/>
    </location>
</feature>
<dbReference type="GO" id="GO:0008818">
    <property type="term" value="F:cobalamin 5'-phosphate synthase activity"/>
    <property type="evidence" value="ECO:0007669"/>
    <property type="project" value="UniProtKB-UniRule"/>
</dbReference>
<dbReference type="EC" id="2.7.8.26" evidence="5 19"/>
<evidence type="ECO:0000256" key="11">
    <source>
        <dbReference type="ARBA" id="ARBA00022842"/>
    </source>
</evidence>
<dbReference type="EMBL" id="CP011308">
    <property type="protein sequence ID" value="AKF25999.1"/>
    <property type="molecule type" value="Genomic_DNA"/>
</dbReference>
<evidence type="ECO:0000256" key="8">
    <source>
        <dbReference type="ARBA" id="ARBA00022573"/>
    </source>
</evidence>
<gene>
    <name evidence="19" type="primary">cobS</name>
    <name evidence="20" type="ORF">YH65_07350</name>
</gene>
<comment type="catalytic activity">
    <reaction evidence="17 19">
        <text>alpha-ribazole + adenosylcob(III)inamide-GDP = adenosylcob(III)alamin + GMP + H(+)</text>
        <dbReference type="Rhea" id="RHEA:16049"/>
        <dbReference type="ChEBI" id="CHEBI:10329"/>
        <dbReference type="ChEBI" id="CHEBI:15378"/>
        <dbReference type="ChEBI" id="CHEBI:18408"/>
        <dbReference type="ChEBI" id="CHEBI:58115"/>
        <dbReference type="ChEBI" id="CHEBI:60487"/>
        <dbReference type="EC" id="2.7.8.26"/>
    </reaction>
</comment>
<evidence type="ECO:0000256" key="5">
    <source>
        <dbReference type="ARBA" id="ARBA00013200"/>
    </source>
</evidence>
<name>A0A7U4M3E1_9BACT</name>
<dbReference type="UniPathway" id="UPA00148">
    <property type="reaction ID" value="UER00238"/>
</dbReference>
<evidence type="ECO:0000256" key="16">
    <source>
        <dbReference type="ARBA" id="ARBA00032853"/>
    </source>
</evidence>
<dbReference type="PANTHER" id="PTHR34148:SF1">
    <property type="entry name" value="ADENOSYLCOBINAMIDE-GDP RIBAZOLETRANSFERASE"/>
    <property type="match status" value="1"/>
</dbReference>
<evidence type="ECO:0000256" key="17">
    <source>
        <dbReference type="ARBA" id="ARBA00048623"/>
    </source>
</evidence>
<keyword evidence="9 19" id="KW-0808">Transferase</keyword>
<comment type="pathway">
    <text evidence="3 19">Cofactor biosynthesis; adenosylcobalamin biosynthesis; adenosylcobalamin from cob(II)yrinate a,c-diamide: step 7/7.</text>
</comment>
<dbReference type="GO" id="GO:0005886">
    <property type="term" value="C:plasma membrane"/>
    <property type="evidence" value="ECO:0007669"/>
    <property type="project" value="UniProtKB-SubCell"/>
</dbReference>
<feature type="transmembrane region" description="Helical" evidence="19">
    <location>
        <begin position="57"/>
        <end position="74"/>
    </location>
</feature>
<evidence type="ECO:0000256" key="6">
    <source>
        <dbReference type="ARBA" id="ARBA00015850"/>
    </source>
</evidence>
<keyword evidence="7 19" id="KW-1003">Cell membrane</keyword>
<evidence type="ECO:0000256" key="9">
    <source>
        <dbReference type="ARBA" id="ARBA00022679"/>
    </source>
</evidence>
<keyword evidence="11 19" id="KW-0460">Magnesium</keyword>
<evidence type="ECO:0000256" key="15">
    <source>
        <dbReference type="ARBA" id="ARBA00032605"/>
    </source>
</evidence>
<organism evidence="20 21">
    <name type="scientific">Sulfurovum lithotrophicum</name>
    <dbReference type="NCBI Taxonomy" id="206403"/>
    <lineage>
        <taxon>Bacteria</taxon>
        <taxon>Pseudomonadati</taxon>
        <taxon>Campylobacterota</taxon>
        <taxon>Epsilonproteobacteria</taxon>
        <taxon>Campylobacterales</taxon>
        <taxon>Sulfurovaceae</taxon>
        <taxon>Sulfurovum</taxon>
    </lineage>
</organism>
<keyword evidence="21" id="KW-1185">Reference proteome</keyword>
<dbReference type="KEGG" id="slh:YH65_07350"/>
<evidence type="ECO:0000256" key="2">
    <source>
        <dbReference type="ARBA" id="ARBA00004651"/>
    </source>
</evidence>
<proteinExistence type="inferred from homology"/>
<dbReference type="GO" id="GO:0009236">
    <property type="term" value="P:cobalamin biosynthetic process"/>
    <property type="evidence" value="ECO:0007669"/>
    <property type="project" value="UniProtKB-UniRule"/>
</dbReference>
<evidence type="ECO:0000256" key="19">
    <source>
        <dbReference type="HAMAP-Rule" id="MF_00719"/>
    </source>
</evidence>
<evidence type="ECO:0000256" key="4">
    <source>
        <dbReference type="ARBA" id="ARBA00010561"/>
    </source>
</evidence>
<evidence type="ECO:0000313" key="20">
    <source>
        <dbReference type="EMBL" id="AKF25999.1"/>
    </source>
</evidence>
<comment type="function">
    <text evidence="14 19">Joins adenosylcobinamide-GDP and alpha-ribazole to generate adenosylcobalamin (Ado-cobalamin). Also synthesizes adenosylcobalamin 5'-phosphate from adenosylcobinamide-GDP and alpha-ribazole 5'-phosphate.</text>
</comment>
<protein>
    <recommendedName>
        <fullName evidence="6 19">Adenosylcobinamide-GDP ribazoletransferase</fullName>
        <ecNumber evidence="5 19">2.7.8.26</ecNumber>
    </recommendedName>
    <alternativeName>
        <fullName evidence="16 19">Cobalamin synthase</fullName>
    </alternativeName>
    <alternativeName>
        <fullName evidence="15 19">Cobalamin-5'-phosphate synthase</fullName>
    </alternativeName>
</protein>
<keyword evidence="13 19" id="KW-0472">Membrane</keyword>
<feature type="transmembrane region" description="Helical" evidence="19">
    <location>
        <begin position="134"/>
        <end position="151"/>
    </location>
</feature>
<comment type="subcellular location">
    <subcellularLocation>
        <location evidence="2 19">Cell membrane</location>
        <topology evidence="2 19">Multi-pass membrane protein</topology>
    </subcellularLocation>
</comment>
<accession>A0A7U4M3E1</accession>
<reference evidence="20 21" key="1">
    <citation type="submission" date="2015-04" db="EMBL/GenBank/DDBJ databases">
        <title>Complete genome sequence of Sulfurovum lithotrophicum ATCC BAA-797T.</title>
        <authorList>
            <person name="Ahn J."/>
            <person name="Park G."/>
            <person name="Jeon W."/>
            <person name="Jang Y."/>
            <person name="Jang M."/>
            <person name="Lee H."/>
            <person name="Lee H."/>
        </authorList>
    </citation>
    <scope>NUCLEOTIDE SEQUENCE [LARGE SCALE GENOMIC DNA]</scope>
    <source>
        <strain evidence="21">ATCC BAA-797 / 42BKT</strain>
    </source>
</reference>
<dbReference type="GO" id="GO:0051073">
    <property type="term" value="F:adenosylcobinamide-GDP ribazoletransferase activity"/>
    <property type="evidence" value="ECO:0007669"/>
    <property type="project" value="UniProtKB-UniRule"/>
</dbReference>
<comment type="catalytic activity">
    <reaction evidence="18 19">
        <text>alpha-ribazole 5'-phosphate + adenosylcob(III)inamide-GDP = adenosylcob(III)alamin 5'-phosphate + GMP + H(+)</text>
        <dbReference type="Rhea" id="RHEA:23560"/>
        <dbReference type="ChEBI" id="CHEBI:15378"/>
        <dbReference type="ChEBI" id="CHEBI:57918"/>
        <dbReference type="ChEBI" id="CHEBI:58115"/>
        <dbReference type="ChEBI" id="CHEBI:60487"/>
        <dbReference type="ChEBI" id="CHEBI:60493"/>
        <dbReference type="EC" id="2.7.8.26"/>
    </reaction>
</comment>
<dbReference type="Proteomes" id="UP000034444">
    <property type="component" value="Chromosome"/>
</dbReference>
<comment type="cofactor">
    <cofactor evidence="1 19">
        <name>Mg(2+)</name>
        <dbReference type="ChEBI" id="CHEBI:18420"/>
    </cofactor>
</comment>
<sequence>MKFAFSYFSILPVRLKTADDPSSSGALGAMLFFFPLVGMVLGLLVIGLFYLLSPLGWYAAVFSSVTYMILYGFLHTEAVMDVADAIYASHSGKNAYETIKKPDVGAMGVLWGIAVVFLKTSGITFLLLHHLFSLFLSVLIVSRLALLMLFYTQTFRSTFLTQLKKAFSPIYFTTAFFLFTTGSLLAIGMHFILLLSFGLMIAWFITKTLQKKLGFINGDVLGTTLESVEILLFVTGVLLWL</sequence>
<dbReference type="InterPro" id="IPR003805">
    <property type="entry name" value="CobS"/>
</dbReference>
<evidence type="ECO:0000256" key="13">
    <source>
        <dbReference type="ARBA" id="ARBA00023136"/>
    </source>
</evidence>
<evidence type="ECO:0000256" key="12">
    <source>
        <dbReference type="ARBA" id="ARBA00022989"/>
    </source>
</evidence>
<evidence type="ECO:0000256" key="3">
    <source>
        <dbReference type="ARBA" id="ARBA00004663"/>
    </source>
</evidence>
<keyword evidence="10 19" id="KW-0812">Transmembrane</keyword>
<dbReference type="PANTHER" id="PTHR34148">
    <property type="entry name" value="ADENOSYLCOBINAMIDE-GDP RIBAZOLETRANSFERASE"/>
    <property type="match status" value="1"/>
</dbReference>
<evidence type="ECO:0000256" key="14">
    <source>
        <dbReference type="ARBA" id="ARBA00025228"/>
    </source>
</evidence>
<reference evidence="21" key="2">
    <citation type="journal article" date="2017" name="Stand. Genomic Sci.">
        <title>Complete genome sequence of the sulfur-oxidizing chemolithoautotrophic Sulfurovum lithotrophicum 42BKTT.</title>
        <authorList>
            <person name="Jeon W."/>
            <person name="Priscilla L."/>
            <person name="Park G."/>
            <person name="Lee H."/>
            <person name="Lee N."/>
            <person name="Lee D."/>
            <person name="Kwon H."/>
            <person name="Ahn I."/>
            <person name="Lee C."/>
            <person name="Lee H."/>
            <person name="Ahn J."/>
        </authorList>
    </citation>
    <scope>NUCLEOTIDE SEQUENCE [LARGE SCALE GENOMIC DNA]</scope>
    <source>
        <strain evidence="21">ATCC BAA-797 / 42BKT</strain>
    </source>
</reference>
<evidence type="ECO:0000256" key="1">
    <source>
        <dbReference type="ARBA" id="ARBA00001946"/>
    </source>
</evidence>
<evidence type="ECO:0000256" key="18">
    <source>
        <dbReference type="ARBA" id="ARBA00049504"/>
    </source>
</evidence>
<keyword evidence="8 19" id="KW-0169">Cobalamin biosynthesis</keyword>
<dbReference type="AlphaFoldDB" id="A0A7U4M3E1"/>
<dbReference type="Pfam" id="PF02654">
    <property type="entry name" value="CobS"/>
    <property type="match status" value="1"/>
</dbReference>
<keyword evidence="12 19" id="KW-1133">Transmembrane helix</keyword>
<evidence type="ECO:0000256" key="10">
    <source>
        <dbReference type="ARBA" id="ARBA00022692"/>
    </source>
</evidence>
<comment type="similarity">
    <text evidence="4 19">Belongs to the CobS family.</text>
</comment>
<feature type="transmembrane region" description="Helical" evidence="19">
    <location>
        <begin position="104"/>
        <end position="127"/>
    </location>
</feature>
<evidence type="ECO:0000313" key="21">
    <source>
        <dbReference type="Proteomes" id="UP000034444"/>
    </source>
</evidence>
<feature type="transmembrane region" description="Helical" evidence="19">
    <location>
        <begin position="25"/>
        <end position="50"/>
    </location>
</feature>
<dbReference type="HAMAP" id="MF_00719">
    <property type="entry name" value="CobS"/>
    <property type="match status" value="1"/>
</dbReference>
<evidence type="ECO:0000256" key="7">
    <source>
        <dbReference type="ARBA" id="ARBA00022475"/>
    </source>
</evidence>